<feature type="chain" id="PRO_5014613104" evidence="2">
    <location>
        <begin position="19"/>
        <end position="162"/>
    </location>
</feature>
<evidence type="ECO:0000256" key="1">
    <source>
        <dbReference type="ARBA" id="ARBA00022801"/>
    </source>
</evidence>
<dbReference type="EMBL" id="NLAX01000008">
    <property type="protein sequence ID" value="PKS10906.1"/>
    <property type="molecule type" value="Genomic_DNA"/>
</dbReference>
<dbReference type="PANTHER" id="PTHR43546:SF9">
    <property type="entry name" value="L-ASCORBATE-6-PHOSPHATE LACTONASE ULAG-RELATED"/>
    <property type="match status" value="1"/>
</dbReference>
<accession>A0A2N3NEK2</accession>
<dbReference type="AlphaFoldDB" id="A0A2N3NEK2"/>
<proteinExistence type="predicted"/>
<keyword evidence="4" id="KW-1185">Reference proteome</keyword>
<keyword evidence="2" id="KW-0732">Signal</keyword>
<dbReference type="PANTHER" id="PTHR43546">
    <property type="entry name" value="UPF0173 METAL-DEPENDENT HYDROLASE MJ1163-RELATED"/>
    <property type="match status" value="1"/>
</dbReference>
<dbReference type="VEuPathDB" id="FungiDB:jhhlp_002664"/>
<feature type="signal peptide" evidence="2">
    <location>
        <begin position="1"/>
        <end position="18"/>
    </location>
</feature>
<comment type="caution">
    <text evidence="3">The sequence shown here is derived from an EMBL/GenBank/DDBJ whole genome shotgun (WGS) entry which is preliminary data.</text>
</comment>
<reference evidence="3 4" key="1">
    <citation type="journal article" date="2017" name="G3 (Bethesda)">
        <title>First Draft Genome Sequence of the Pathogenic Fungus Lomentospora prolificans (Formerly Scedosporium prolificans).</title>
        <authorList>
            <person name="Luo R."/>
            <person name="Zimin A."/>
            <person name="Workman R."/>
            <person name="Fan Y."/>
            <person name="Pertea G."/>
            <person name="Grossman N."/>
            <person name="Wear M.P."/>
            <person name="Jia B."/>
            <person name="Miller H."/>
            <person name="Casadevall A."/>
            <person name="Timp W."/>
            <person name="Zhang S.X."/>
            <person name="Salzberg S.L."/>
        </authorList>
    </citation>
    <scope>NUCLEOTIDE SEQUENCE [LARGE SCALE GENOMIC DNA]</scope>
    <source>
        <strain evidence="3 4">JHH-5317</strain>
    </source>
</reference>
<gene>
    <name evidence="3" type="ORF">jhhlp_002664</name>
</gene>
<protein>
    <submittedName>
        <fullName evidence="3">Uncharacterized protein</fullName>
    </submittedName>
</protein>
<sequence>MSVMLILIVAYLSSENYAVLKNTDTPAMSLQDLPVVDAILLSDDDHPDNLDEFGRRLLDGRRALTTMGGVSKLAPRPGVRGIRPWETVDLHVNGHQFQVTATPRDHLPGGECTGFIITASEFGKIDLVQLANKFHVSVALRNGGAAQVPLGDPPLRVTMNGK</sequence>
<dbReference type="GO" id="GO:0016787">
    <property type="term" value="F:hydrolase activity"/>
    <property type="evidence" value="ECO:0007669"/>
    <property type="project" value="UniProtKB-KW"/>
</dbReference>
<keyword evidence="1" id="KW-0378">Hydrolase</keyword>
<name>A0A2N3NEK2_9PEZI</name>
<dbReference type="InParanoid" id="A0A2N3NEK2"/>
<evidence type="ECO:0000256" key="2">
    <source>
        <dbReference type="SAM" id="SignalP"/>
    </source>
</evidence>
<dbReference type="OrthoDB" id="332863at2759"/>
<dbReference type="InterPro" id="IPR036866">
    <property type="entry name" value="RibonucZ/Hydroxyglut_hydro"/>
</dbReference>
<dbReference type="Proteomes" id="UP000233524">
    <property type="component" value="Unassembled WGS sequence"/>
</dbReference>
<evidence type="ECO:0000313" key="4">
    <source>
        <dbReference type="Proteomes" id="UP000233524"/>
    </source>
</evidence>
<dbReference type="Gene3D" id="3.60.15.10">
    <property type="entry name" value="Ribonuclease Z/Hydroxyacylglutathione hydrolase-like"/>
    <property type="match status" value="1"/>
</dbReference>
<organism evidence="3 4">
    <name type="scientific">Lomentospora prolificans</name>
    <dbReference type="NCBI Taxonomy" id="41688"/>
    <lineage>
        <taxon>Eukaryota</taxon>
        <taxon>Fungi</taxon>
        <taxon>Dikarya</taxon>
        <taxon>Ascomycota</taxon>
        <taxon>Pezizomycotina</taxon>
        <taxon>Sordariomycetes</taxon>
        <taxon>Hypocreomycetidae</taxon>
        <taxon>Microascales</taxon>
        <taxon>Microascaceae</taxon>
        <taxon>Lomentospora</taxon>
    </lineage>
</organism>
<evidence type="ECO:0000313" key="3">
    <source>
        <dbReference type="EMBL" id="PKS10906.1"/>
    </source>
</evidence>
<dbReference type="InterPro" id="IPR050114">
    <property type="entry name" value="UPF0173_UPF0282_UlaG_hydrolase"/>
</dbReference>